<evidence type="ECO:0000313" key="1">
    <source>
        <dbReference type="EMBL" id="KAA0709977.1"/>
    </source>
</evidence>
<dbReference type="AlphaFoldDB" id="A0A5A9NP49"/>
<organism evidence="1 2">
    <name type="scientific">Triplophysa tibetana</name>
    <dbReference type="NCBI Taxonomy" id="1572043"/>
    <lineage>
        <taxon>Eukaryota</taxon>
        <taxon>Metazoa</taxon>
        <taxon>Chordata</taxon>
        <taxon>Craniata</taxon>
        <taxon>Vertebrata</taxon>
        <taxon>Euteleostomi</taxon>
        <taxon>Actinopterygii</taxon>
        <taxon>Neopterygii</taxon>
        <taxon>Teleostei</taxon>
        <taxon>Ostariophysi</taxon>
        <taxon>Cypriniformes</taxon>
        <taxon>Nemacheilidae</taxon>
        <taxon>Triplophysa</taxon>
    </lineage>
</organism>
<sequence>MHSPHAFQCACITFLQSFDSLKRRVEATPTIKTGMQHTLQSYHQREDRTELSTRTNRLTCDSPSSANVSYLNVFYEMERPTVPSLFASRHSNRQNLIAPVAQEVLERGQQEVPWLRRPGFEEFQEVFVLCGMSAGMRRVCVMERSRAGFVVPSSGLTFDLHPILYFHWLNRQHHQPIILKSGIRPEESVMSPHTPRVFFNSEVNDSDLCETLGLLLPCGLVKLTEMNDMSRILYINPTHPHAKPEENKLQTNCVERDYNKFADFGSVTMMRNMVSMETPVQESNNTRMEREFHEIKAKYDKLKSYLNDGESCNLSVGEWTVCRGLFYFIAEKHDWSKSRDLYISKGADLVIITSQNEQVKSEINQY</sequence>
<name>A0A5A9NP49_9TELE</name>
<protein>
    <submittedName>
        <fullName evidence="1">Uncharacterized protein</fullName>
    </submittedName>
</protein>
<accession>A0A5A9NP49</accession>
<comment type="caution">
    <text evidence="1">The sequence shown here is derived from an EMBL/GenBank/DDBJ whole genome shotgun (WGS) entry which is preliminary data.</text>
</comment>
<dbReference type="Proteomes" id="UP000324632">
    <property type="component" value="Chromosome 16"/>
</dbReference>
<proteinExistence type="predicted"/>
<keyword evidence="2" id="KW-1185">Reference proteome</keyword>
<gene>
    <name evidence="1" type="ORF">E1301_Tti018092</name>
</gene>
<dbReference type="EMBL" id="SOYY01000016">
    <property type="protein sequence ID" value="KAA0709977.1"/>
    <property type="molecule type" value="Genomic_DNA"/>
</dbReference>
<evidence type="ECO:0000313" key="2">
    <source>
        <dbReference type="Proteomes" id="UP000324632"/>
    </source>
</evidence>
<reference evidence="1 2" key="1">
    <citation type="journal article" date="2019" name="Mol. Ecol. Resour.">
        <title>Chromosome-level genome assembly of Triplophysa tibetana, a fish adapted to the harsh high-altitude environment of the Tibetan Plateau.</title>
        <authorList>
            <person name="Yang X."/>
            <person name="Liu H."/>
            <person name="Ma Z."/>
            <person name="Zou Y."/>
            <person name="Zou M."/>
            <person name="Mao Y."/>
            <person name="Li X."/>
            <person name="Wang H."/>
            <person name="Chen T."/>
            <person name="Wang W."/>
            <person name="Yang R."/>
        </authorList>
    </citation>
    <scope>NUCLEOTIDE SEQUENCE [LARGE SCALE GENOMIC DNA]</scope>
    <source>
        <strain evidence="1">TTIB1903HZAU</strain>
        <tissue evidence="1">Muscle</tissue>
    </source>
</reference>